<dbReference type="InterPro" id="IPR016160">
    <property type="entry name" value="Ald_DH_CS_CYS"/>
</dbReference>
<evidence type="ECO:0000256" key="3">
    <source>
        <dbReference type="ARBA" id="ARBA00023002"/>
    </source>
</evidence>
<feature type="domain" description="Aldehyde dehydrogenase" evidence="4">
    <location>
        <begin position="3"/>
        <end position="452"/>
    </location>
</feature>
<dbReference type="FunFam" id="3.40.605.10:FF:000012">
    <property type="entry name" value="NAD-dependent succinate-semialdehyde dehydrogenase"/>
    <property type="match status" value="1"/>
</dbReference>
<dbReference type="Proteomes" id="UP000192997">
    <property type="component" value="Unassembled WGS sequence"/>
</dbReference>
<dbReference type="CDD" id="cd07100">
    <property type="entry name" value="ALDH_SSADH1_GabD1"/>
    <property type="match status" value="1"/>
</dbReference>
<dbReference type="RefSeq" id="WP_085727140.1">
    <property type="nucleotide sequence ID" value="NZ_NBYN01000010.1"/>
</dbReference>
<dbReference type="InterPro" id="IPR016162">
    <property type="entry name" value="Ald_DH_N"/>
</dbReference>
<reference evidence="6" key="1">
    <citation type="submission" date="2017-04" db="EMBL/GenBank/DDBJ databases">
        <authorList>
            <person name="Abreu V.A."/>
            <person name="Popin R.V."/>
            <person name="Rigonato J."/>
            <person name="Andreote A.P."/>
            <person name="Schaker P.C."/>
            <person name="Hoff-Risseti C."/>
            <person name="Alvarenga D.O."/>
            <person name="Varani A.M."/>
            <person name="Fiore M.F."/>
        </authorList>
    </citation>
    <scope>NUCLEOTIDE SEQUENCE [LARGE SCALE GENOMIC DNA]</scope>
    <source>
        <strain evidence="6">CENA303</strain>
    </source>
</reference>
<keyword evidence="2" id="KW-0521">NADP</keyword>
<dbReference type="SUPFAM" id="SSF53720">
    <property type="entry name" value="ALDH-like"/>
    <property type="match status" value="1"/>
</dbReference>
<dbReference type="GO" id="GO:0004777">
    <property type="term" value="F:succinate-semialdehyde dehydrogenase (NAD+) activity"/>
    <property type="evidence" value="ECO:0007669"/>
    <property type="project" value="TreeGrafter"/>
</dbReference>
<dbReference type="Pfam" id="PF00171">
    <property type="entry name" value="Aldedh"/>
    <property type="match status" value="1"/>
</dbReference>
<dbReference type="PROSITE" id="PS00070">
    <property type="entry name" value="ALDEHYDE_DEHYDR_CYS"/>
    <property type="match status" value="1"/>
</dbReference>
<dbReference type="GO" id="GO:0004030">
    <property type="term" value="F:aldehyde dehydrogenase [NAD(P)+] activity"/>
    <property type="evidence" value="ECO:0007669"/>
    <property type="project" value="InterPro"/>
</dbReference>
<evidence type="ECO:0000313" key="5">
    <source>
        <dbReference type="EMBL" id="OSO94532.1"/>
    </source>
</evidence>
<name>A0A1X4GBM0_9CYAN</name>
<proteinExistence type="inferred from homology"/>
<protein>
    <submittedName>
        <fullName evidence="5">NADP-dependent succinic semialdehyde dehydrogenase</fullName>
    </submittedName>
</protein>
<dbReference type="Gene3D" id="3.40.309.10">
    <property type="entry name" value="Aldehyde Dehydrogenase, Chain A, domain 2"/>
    <property type="match status" value="1"/>
</dbReference>
<dbReference type="FunFam" id="3.40.309.10:FF:000010">
    <property type="entry name" value="Gamma-aminobutyraldehyde dehydrogenase"/>
    <property type="match status" value="1"/>
</dbReference>
<comment type="similarity">
    <text evidence="1">Belongs to the aldehyde dehydrogenase family.</text>
</comment>
<comment type="caution">
    <text evidence="5">The sequence shown here is derived from an EMBL/GenBank/DDBJ whole genome shotgun (WGS) entry which is preliminary data.</text>
</comment>
<dbReference type="InterPro" id="IPR016163">
    <property type="entry name" value="Ald_DH_C"/>
</dbReference>
<sequence>MAIATINPTTGEILKVFLPLKDEEIEAKLHLASQTFQYYRYTNFVERSHWLLETANILDREKTDLGKLITLEMGKTLKSAIAEVEKCALVCRYYAEHGPDFLADVNISTDASRSLVKYQPLGVILAVMPWNFPFWQVFRFAAPALMAGNVGLLKHASNVPQCALSIEEIINRAGFPEGAFQTLLIPAIQVGDLMADNRIKAATLTGSEPAGVSLAVASGKHIKKTVLELGGSDPFIVLESADLELAVSTAVTARLINNGQSCIAAKRLIVAEAIADRFEEMLLAKFATLKIGDPLADDTDIGPLATSKILEDLDNQVQMAIASGGKILLGGYPIKEGHGNFYPPTIIVDIPPDHPIAQEEFFGPVALLFRVPDLDAAIRLANDIPFGLGASAWTNNPQEQERLITEIEAGAVFINGMVKSDPRLPFGGIKRSGYGRELSIQGMHEFVNIKTVWVK</sequence>
<evidence type="ECO:0000256" key="2">
    <source>
        <dbReference type="ARBA" id="ARBA00022857"/>
    </source>
</evidence>
<keyword evidence="3" id="KW-0560">Oxidoreductase</keyword>
<accession>A0A1X4GBM0</accession>
<organism evidence="5 6">
    <name type="scientific">Cylindrospermopsis raciborskii CENA303</name>
    <dbReference type="NCBI Taxonomy" id="1170769"/>
    <lineage>
        <taxon>Bacteria</taxon>
        <taxon>Bacillati</taxon>
        <taxon>Cyanobacteriota</taxon>
        <taxon>Cyanophyceae</taxon>
        <taxon>Nostocales</taxon>
        <taxon>Aphanizomenonaceae</taxon>
        <taxon>Cylindrospermopsis</taxon>
    </lineage>
</organism>
<dbReference type="InterPro" id="IPR015590">
    <property type="entry name" value="Aldehyde_DH_dom"/>
</dbReference>
<evidence type="ECO:0000256" key="1">
    <source>
        <dbReference type="ARBA" id="ARBA00009986"/>
    </source>
</evidence>
<dbReference type="Gene3D" id="3.40.605.10">
    <property type="entry name" value="Aldehyde Dehydrogenase, Chain A, domain 1"/>
    <property type="match status" value="1"/>
</dbReference>
<dbReference type="AlphaFoldDB" id="A0A1X4GBM0"/>
<dbReference type="PANTHER" id="PTHR43217:SF1">
    <property type="entry name" value="SUCCINATE SEMIALDEHYDE DEHYDROGENASE [NAD(P)+] SAD"/>
    <property type="match status" value="1"/>
</dbReference>
<dbReference type="EMBL" id="NBYN01000010">
    <property type="protein sequence ID" value="OSO94532.1"/>
    <property type="molecule type" value="Genomic_DNA"/>
</dbReference>
<evidence type="ECO:0000259" key="4">
    <source>
        <dbReference type="Pfam" id="PF00171"/>
    </source>
</evidence>
<evidence type="ECO:0000313" key="6">
    <source>
        <dbReference type="Proteomes" id="UP000192997"/>
    </source>
</evidence>
<gene>
    <name evidence="5" type="ORF">B7O87_02615</name>
</gene>
<dbReference type="InterPro" id="IPR044148">
    <property type="entry name" value="ALDH_GabD1-like"/>
</dbReference>
<dbReference type="InterPro" id="IPR016161">
    <property type="entry name" value="Ald_DH/histidinol_DH"/>
</dbReference>
<dbReference type="PANTHER" id="PTHR43217">
    <property type="entry name" value="SUCCINATE SEMIALDEHYDE DEHYDROGENASE [NAD(P)+] SAD"/>
    <property type="match status" value="1"/>
</dbReference>
<dbReference type="InterPro" id="IPR047110">
    <property type="entry name" value="GABD/Sad-like"/>
</dbReference>